<dbReference type="InterPro" id="IPR000073">
    <property type="entry name" value="AB_hydrolase_1"/>
</dbReference>
<protein>
    <recommendedName>
        <fullName evidence="2">AB hydrolase-1 domain-containing protein</fullName>
    </recommendedName>
</protein>
<proteinExistence type="predicted"/>
<feature type="domain" description="AB hydrolase-1" evidence="2">
    <location>
        <begin position="22"/>
        <end position="256"/>
    </location>
</feature>
<dbReference type="SUPFAM" id="SSF53474">
    <property type="entry name" value="alpha/beta-Hydrolases"/>
    <property type="match status" value="1"/>
</dbReference>
<evidence type="ECO:0000256" key="1">
    <source>
        <dbReference type="ARBA" id="ARBA00022801"/>
    </source>
</evidence>
<dbReference type="Gene3D" id="3.40.50.1820">
    <property type="entry name" value="alpha/beta hydrolase"/>
    <property type="match status" value="1"/>
</dbReference>
<name>A0A1W0B768_9NOCA</name>
<dbReference type="OrthoDB" id="9785847at2"/>
<organism evidence="3 4">
    <name type="scientific">Nocardia donostiensis</name>
    <dbReference type="NCBI Taxonomy" id="1538463"/>
    <lineage>
        <taxon>Bacteria</taxon>
        <taxon>Bacillati</taxon>
        <taxon>Actinomycetota</taxon>
        <taxon>Actinomycetes</taxon>
        <taxon>Mycobacteriales</taxon>
        <taxon>Nocardiaceae</taxon>
        <taxon>Nocardia</taxon>
    </lineage>
</organism>
<evidence type="ECO:0000313" key="4">
    <source>
        <dbReference type="Proteomes" id="UP000188836"/>
    </source>
</evidence>
<dbReference type="EMBL" id="MUMY01000029">
    <property type="protein sequence ID" value="ONM46188.1"/>
    <property type="molecule type" value="Genomic_DNA"/>
</dbReference>
<dbReference type="STRING" id="1538463.B0T36_12820"/>
<dbReference type="Pfam" id="PF00561">
    <property type="entry name" value="Abhydrolase_1"/>
    <property type="match status" value="1"/>
</dbReference>
<dbReference type="GO" id="GO:0016787">
    <property type="term" value="F:hydrolase activity"/>
    <property type="evidence" value="ECO:0007669"/>
    <property type="project" value="UniProtKB-KW"/>
</dbReference>
<keyword evidence="4" id="KW-1185">Reference proteome</keyword>
<dbReference type="GO" id="GO:0016020">
    <property type="term" value="C:membrane"/>
    <property type="evidence" value="ECO:0007669"/>
    <property type="project" value="TreeGrafter"/>
</dbReference>
<dbReference type="PRINTS" id="PR00111">
    <property type="entry name" value="ABHYDROLASE"/>
</dbReference>
<dbReference type="InterPro" id="IPR029058">
    <property type="entry name" value="AB_hydrolase_fold"/>
</dbReference>
<keyword evidence="1" id="KW-0378">Hydrolase</keyword>
<dbReference type="AlphaFoldDB" id="A0A1W0B768"/>
<sequence length="267" mass="29347">MPYFELPDGVPMFYEEHGSGRPVVLLHGWTMNTTFWQQNIPALSAGNRVVVPDFRGHGNSGKTDDGHTVAQYARDVRSLLDVLALDEVCLVGWSMGTGVALSYISQFGCDRLRSVAFVDQSPRFLSADGWDFPLVGGYTPVDLAVFVQGLEHARPTVAKPFIASCFAEEPSAAVVDAVYAETTKTPTSIAKAIWYDLVYSDLRHVLPDVHVPALLAYGTRSKVFPGPLDEWLAGQLPDAKVVPFDNSGHVPFFEEPDRFNEVLGEFL</sequence>
<accession>A0A1W0B768</accession>
<comment type="caution">
    <text evidence="3">The sequence shown here is derived from an EMBL/GenBank/DDBJ whole genome shotgun (WGS) entry which is preliminary data.</text>
</comment>
<dbReference type="PANTHER" id="PTHR43798:SF31">
    <property type="entry name" value="AB HYDROLASE SUPERFAMILY PROTEIN YCLE"/>
    <property type="match status" value="1"/>
</dbReference>
<evidence type="ECO:0000313" key="3">
    <source>
        <dbReference type="EMBL" id="ONM46188.1"/>
    </source>
</evidence>
<evidence type="ECO:0000259" key="2">
    <source>
        <dbReference type="Pfam" id="PF00561"/>
    </source>
</evidence>
<dbReference type="PANTHER" id="PTHR43798">
    <property type="entry name" value="MONOACYLGLYCEROL LIPASE"/>
    <property type="match status" value="1"/>
</dbReference>
<dbReference type="Proteomes" id="UP000188836">
    <property type="component" value="Unassembled WGS sequence"/>
</dbReference>
<dbReference type="InterPro" id="IPR050266">
    <property type="entry name" value="AB_hydrolase_sf"/>
</dbReference>
<gene>
    <name evidence="3" type="ORF">B0T46_24255</name>
</gene>
<reference evidence="3 4" key="1">
    <citation type="journal article" date="2016" name="Antonie Van Leeuwenhoek">
        <title>Nocardia donostiensis sp. nov., isolated from human respiratory specimens.</title>
        <authorList>
            <person name="Ercibengoa M."/>
            <person name="Bell M."/>
            <person name="Marimon J.M."/>
            <person name="Humrighouse B."/>
            <person name="Klenk H.P."/>
            <person name="Potter G."/>
            <person name="Perez-Trallero E."/>
        </authorList>
    </citation>
    <scope>NUCLEOTIDE SEQUENCE [LARGE SCALE GENOMIC DNA]</scope>
    <source>
        <strain evidence="3 4">X1655</strain>
    </source>
</reference>
<dbReference type="RefSeq" id="WP_077121422.1">
    <property type="nucleotide sequence ID" value="NZ_MUKP01000038.1"/>
</dbReference>